<sequence length="147" mass="16335">MLFLFFLSVVSAAPVSLRDEGCFDRLLRCRNDLDFPAATRAVMRREKFLLPHSCLVYVGYCKPDFPNLLSAEISVIVPIEKPDGTTTYVQRPDVKPVSPEGYALLHTLVSEMRAKISSRVKPLEHGSEAAEAYVSHAHPTEESSTPS</sequence>
<feature type="region of interest" description="Disordered" evidence="1">
    <location>
        <begin position="127"/>
        <end position="147"/>
    </location>
</feature>
<protein>
    <submittedName>
        <fullName evidence="2">ORF7 protein</fullName>
    </submittedName>
</protein>
<accession>A0AB38ZDM1</accession>
<dbReference type="EMBL" id="PP273177">
    <property type="protein sequence ID" value="WWB00541.1"/>
    <property type="molecule type" value="Genomic_RNA"/>
</dbReference>
<evidence type="ECO:0000313" key="2">
    <source>
        <dbReference type="EMBL" id="WWB00541.1"/>
    </source>
</evidence>
<reference evidence="2" key="1">
    <citation type="submission" date="2024-02" db="EMBL/GenBank/DDBJ databases">
        <title>Substantial viral diversity in bats and rodents from East Africa: insights into evolution, recombination, and co-circulation.</title>
        <authorList>
            <person name="Hu B."/>
        </authorList>
    </citation>
    <scope>NUCLEOTIDE SEQUENCE</scope>
    <source>
        <strain evidence="2">4C/Kenya/BAT2988/2015</strain>
    </source>
</reference>
<proteinExistence type="predicted"/>
<organism evidence="2">
    <name type="scientific">Miniopterus bat coronavirus</name>
    <dbReference type="NCBI Taxonomy" id="3119327"/>
    <lineage>
        <taxon>Viruses</taxon>
        <taxon>Riboviria</taxon>
        <taxon>Orthornavirae</taxon>
        <taxon>Pisuviricota</taxon>
        <taxon>Pisoniviricetes</taxon>
        <taxon>Nidovirales</taxon>
        <taxon>Cornidovirineae</taxon>
        <taxon>Coronaviridae</taxon>
    </lineage>
</organism>
<name>A0AB38ZDM1_9NIDO</name>
<evidence type="ECO:0000256" key="1">
    <source>
        <dbReference type="SAM" id="MobiDB-lite"/>
    </source>
</evidence>